<dbReference type="SUPFAM" id="SSF49265">
    <property type="entry name" value="Fibronectin type III"/>
    <property type="match status" value="1"/>
</dbReference>
<keyword evidence="6 9" id="KW-1133">Transmembrane helix</keyword>
<evidence type="ECO:0000313" key="12">
    <source>
        <dbReference type="EMBL" id="CDW28679.1"/>
    </source>
</evidence>
<keyword evidence="7 9" id="KW-0472">Membrane</keyword>
<evidence type="ECO:0000256" key="1">
    <source>
        <dbReference type="ARBA" id="ARBA00004167"/>
    </source>
</evidence>
<dbReference type="OrthoDB" id="676979at2759"/>
<evidence type="ECO:0000256" key="8">
    <source>
        <dbReference type="ARBA" id="ARBA00023157"/>
    </source>
</evidence>
<feature type="domain" description="Ig-like" evidence="11">
    <location>
        <begin position="467"/>
        <end position="560"/>
    </location>
</feature>
<dbReference type="InterPro" id="IPR050541">
    <property type="entry name" value="LRR_TM_domain-containing"/>
</dbReference>
<reference evidence="12" key="1">
    <citation type="submission" date="2014-05" db="EMBL/GenBank/DDBJ databases">
        <authorList>
            <person name="Chronopoulou M."/>
        </authorList>
    </citation>
    <scope>NUCLEOTIDE SEQUENCE</scope>
    <source>
        <tissue evidence="12">Whole organism</tissue>
    </source>
</reference>
<dbReference type="PROSITE" id="PS50835">
    <property type="entry name" value="IG_LIKE"/>
    <property type="match status" value="1"/>
</dbReference>
<evidence type="ECO:0000256" key="10">
    <source>
        <dbReference type="SAM" id="SignalP"/>
    </source>
</evidence>
<dbReference type="InterPro" id="IPR003591">
    <property type="entry name" value="Leu-rich_rpt_typical-subtyp"/>
</dbReference>
<evidence type="ECO:0000256" key="5">
    <source>
        <dbReference type="ARBA" id="ARBA00022737"/>
    </source>
</evidence>
<dbReference type="AlphaFoldDB" id="A0A0K2TRK3"/>
<dbReference type="InterPro" id="IPR036116">
    <property type="entry name" value="FN3_sf"/>
</dbReference>
<dbReference type="InterPro" id="IPR013098">
    <property type="entry name" value="Ig_I-set"/>
</dbReference>
<dbReference type="InterPro" id="IPR032675">
    <property type="entry name" value="LRR_dom_sf"/>
</dbReference>
<evidence type="ECO:0000256" key="6">
    <source>
        <dbReference type="ARBA" id="ARBA00022989"/>
    </source>
</evidence>
<dbReference type="PRINTS" id="PR00019">
    <property type="entry name" value="LEURICHRPT"/>
</dbReference>
<accession>A0A0K2TRK3</accession>
<feature type="transmembrane region" description="Helical" evidence="9">
    <location>
        <begin position="682"/>
        <end position="705"/>
    </location>
</feature>
<dbReference type="InterPro" id="IPR003599">
    <property type="entry name" value="Ig_sub"/>
</dbReference>
<evidence type="ECO:0000256" key="4">
    <source>
        <dbReference type="ARBA" id="ARBA00022729"/>
    </source>
</evidence>
<keyword evidence="4 10" id="KW-0732">Signal</keyword>
<proteinExistence type="predicted"/>
<evidence type="ECO:0000256" key="7">
    <source>
        <dbReference type="ARBA" id="ARBA00023136"/>
    </source>
</evidence>
<dbReference type="InterPro" id="IPR013783">
    <property type="entry name" value="Ig-like_fold"/>
</dbReference>
<keyword evidence="5" id="KW-0677">Repeat</keyword>
<dbReference type="Gene3D" id="3.80.10.10">
    <property type="entry name" value="Ribonuclease Inhibitor"/>
    <property type="match status" value="3"/>
</dbReference>
<gene>
    <name evidence="12" type="primary">LRRN3</name>
</gene>
<evidence type="ECO:0000259" key="11">
    <source>
        <dbReference type="PROSITE" id="PS50835"/>
    </source>
</evidence>
<dbReference type="SMART" id="SM00369">
    <property type="entry name" value="LRR_TYP"/>
    <property type="match status" value="8"/>
</dbReference>
<evidence type="ECO:0000256" key="3">
    <source>
        <dbReference type="ARBA" id="ARBA00022692"/>
    </source>
</evidence>
<dbReference type="Pfam" id="PF13855">
    <property type="entry name" value="LRR_8"/>
    <property type="match status" value="1"/>
</dbReference>
<protein>
    <submittedName>
        <fullName evidence="12">Leucine rich repeat neuronal 3 [Sorex araneus]</fullName>
    </submittedName>
</protein>
<dbReference type="PANTHER" id="PTHR24369">
    <property type="entry name" value="ANTIGEN BSP, PUTATIVE-RELATED"/>
    <property type="match status" value="1"/>
</dbReference>
<feature type="signal peptide" evidence="10">
    <location>
        <begin position="1"/>
        <end position="20"/>
    </location>
</feature>
<evidence type="ECO:0000256" key="2">
    <source>
        <dbReference type="ARBA" id="ARBA00022614"/>
    </source>
</evidence>
<dbReference type="GO" id="GO:0030154">
    <property type="term" value="P:cell differentiation"/>
    <property type="evidence" value="ECO:0007669"/>
    <property type="project" value="UniProtKB-ARBA"/>
</dbReference>
<dbReference type="CDD" id="cd00063">
    <property type="entry name" value="FN3"/>
    <property type="match status" value="1"/>
</dbReference>
<keyword evidence="3 9" id="KW-0812">Transmembrane</keyword>
<keyword evidence="2" id="KW-0433">Leucine-rich repeat</keyword>
<keyword evidence="8" id="KW-1015">Disulfide bond</keyword>
<dbReference type="GO" id="GO:0009653">
    <property type="term" value="P:anatomical structure morphogenesis"/>
    <property type="evidence" value="ECO:0007669"/>
    <property type="project" value="UniProtKB-ARBA"/>
</dbReference>
<evidence type="ECO:0000256" key="9">
    <source>
        <dbReference type="SAM" id="Phobius"/>
    </source>
</evidence>
<sequence length="765" mass="85533">MEWFISLWTLGIISFYTGEAVNLQEQITKSTFNKLSTTLDPRENISTVLPNISSSQTPPHNKSLYTSPFCPPCRCLEDRVTIDCSNSSLTSIPNYPAQSSDDDYEDEGGGSLIESLILPSNKITHVDLEFLRHYPKLTSLILRSNAIRSLSKSSTDYQPFFGLIHVDLSNNHLHVLHSYVFSGFPSLKTLNLSSNVIHTVSQMAFSLPSLQTIDLSGNSLSFIEDHFFDSSPNLSEIDLSKNKLSRLNDGTFGLLRHLSLLDLSHNSLMKIEDNVLVGMNITHLDLGHNSLRKVPTLALRKLTSIKTLLLDGNLFSVLESGSISNVRAEFLSLSHNPHLIRLDDSAIDNCHTLETLTVNNNPNLIYVHPRVVKRAPVLAAIDLSFNGLYSLESQIIKEIPSLKALSLAGNNFKCHCSLKWIGKLTQSSSTSNLRLLTPNSVVCKMDDHSSPLPLNVDSTGMNEECQPYILPLFLDNSTELMGKNASWMCKALGSSKMDLTWKLPSLHKERRVVGNGECLERVCVENNVLKIAYLHLKDAGRYTCVSRNKYGQDQRGVQLNVRSENIQIFPVTVASRFVTLSWNTSTHLSTGRGYILQVKREEHADSNKDSRFPRNSPIVKQYEDIDVGLKMNSYTVNGLDPGQTYRFLLCLRKGEYVLTISSAVLKTKNPGYEVELGIETDYVSLLSVCIALSGLVASCISMILFRWVRYHRGHKDLDTISTREMITSPSDHSSITGIHYTLGDESRLMDNEVTSPVEDMRETRT</sequence>
<dbReference type="SUPFAM" id="SSF48726">
    <property type="entry name" value="Immunoglobulin"/>
    <property type="match status" value="1"/>
</dbReference>
<dbReference type="Pfam" id="PF07679">
    <property type="entry name" value="I-set"/>
    <property type="match status" value="1"/>
</dbReference>
<dbReference type="InterPro" id="IPR001611">
    <property type="entry name" value="Leu-rich_rpt"/>
</dbReference>
<dbReference type="InterPro" id="IPR007110">
    <property type="entry name" value="Ig-like_dom"/>
</dbReference>
<dbReference type="EMBL" id="HACA01011318">
    <property type="protein sequence ID" value="CDW28679.1"/>
    <property type="molecule type" value="Transcribed_RNA"/>
</dbReference>
<dbReference type="InterPro" id="IPR003961">
    <property type="entry name" value="FN3_dom"/>
</dbReference>
<dbReference type="PANTHER" id="PTHR24369:SF213">
    <property type="entry name" value="INSULIN LIKE GROWTH FACTOR BINDING PROTEIN ACID LABILE SUBUNIT"/>
    <property type="match status" value="1"/>
</dbReference>
<dbReference type="PROSITE" id="PS51450">
    <property type="entry name" value="LRR"/>
    <property type="match status" value="2"/>
</dbReference>
<dbReference type="GO" id="GO:0005886">
    <property type="term" value="C:plasma membrane"/>
    <property type="evidence" value="ECO:0007669"/>
    <property type="project" value="TreeGrafter"/>
</dbReference>
<name>A0A0K2TRK3_LEPSM</name>
<feature type="non-terminal residue" evidence="12">
    <location>
        <position position="1"/>
    </location>
</feature>
<comment type="subcellular location">
    <subcellularLocation>
        <location evidence="1">Membrane</location>
        <topology evidence="1">Single-pass membrane protein</topology>
    </subcellularLocation>
</comment>
<dbReference type="Gene3D" id="2.60.40.10">
    <property type="entry name" value="Immunoglobulins"/>
    <property type="match status" value="2"/>
</dbReference>
<feature type="chain" id="PRO_5005488017" evidence="10">
    <location>
        <begin position="21"/>
        <end position="765"/>
    </location>
</feature>
<organism evidence="12">
    <name type="scientific">Lepeophtheirus salmonis</name>
    <name type="common">Salmon louse</name>
    <name type="synonym">Caligus salmonis</name>
    <dbReference type="NCBI Taxonomy" id="72036"/>
    <lineage>
        <taxon>Eukaryota</taxon>
        <taxon>Metazoa</taxon>
        <taxon>Ecdysozoa</taxon>
        <taxon>Arthropoda</taxon>
        <taxon>Crustacea</taxon>
        <taxon>Multicrustacea</taxon>
        <taxon>Hexanauplia</taxon>
        <taxon>Copepoda</taxon>
        <taxon>Siphonostomatoida</taxon>
        <taxon>Caligidae</taxon>
        <taxon>Lepeophtheirus</taxon>
    </lineage>
</organism>
<dbReference type="SUPFAM" id="SSF52058">
    <property type="entry name" value="L domain-like"/>
    <property type="match status" value="1"/>
</dbReference>
<dbReference type="InterPro" id="IPR036179">
    <property type="entry name" value="Ig-like_dom_sf"/>
</dbReference>
<dbReference type="SMART" id="SM00409">
    <property type="entry name" value="IG"/>
    <property type="match status" value="1"/>
</dbReference>